<feature type="signal peptide" evidence="2">
    <location>
        <begin position="1"/>
        <end position="25"/>
    </location>
</feature>
<reference evidence="4" key="3">
    <citation type="journal article" date="2014" name="Nature">
        <title>Elephant shark genome provides unique insights into gnathostome evolution.</title>
        <authorList>
            <consortium name="International Elephant Shark Genome Sequencing Consortium"/>
            <person name="Venkatesh B."/>
            <person name="Lee A.P."/>
            <person name="Ravi V."/>
            <person name="Maurya A.K."/>
            <person name="Lian M.M."/>
            <person name="Swann J.B."/>
            <person name="Ohta Y."/>
            <person name="Flajnik M.F."/>
            <person name="Sutoh Y."/>
            <person name="Kasahara M."/>
            <person name="Hoon S."/>
            <person name="Gangu V."/>
            <person name="Roy S.W."/>
            <person name="Irimia M."/>
            <person name="Korzh V."/>
            <person name="Kondrychyn I."/>
            <person name="Lim Z.W."/>
            <person name="Tay B.H."/>
            <person name="Tohari S."/>
            <person name="Kong K.W."/>
            <person name="Ho S."/>
            <person name="Lorente-Galdos B."/>
            <person name="Quilez J."/>
            <person name="Marques-Bonet T."/>
            <person name="Raney B.J."/>
            <person name="Ingham P.W."/>
            <person name="Tay A."/>
            <person name="Hillier L.W."/>
            <person name="Minx P."/>
            <person name="Boehm T."/>
            <person name="Wilson R.K."/>
            <person name="Brenner S."/>
            <person name="Warren W.C."/>
        </authorList>
    </citation>
    <scope>NUCLEOTIDE SEQUENCE [LARGE SCALE GENOMIC DNA]</scope>
</reference>
<dbReference type="AlphaFoldDB" id="A0A4W3IL57"/>
<evidence type="ECO:0000313" key="4">
    <source>
        <dbReference type="Proteomes" id="UP000314986"/>
    </source>
</evidence>
<dbReference type="RefSeq" id="XP_007905788.1">
    <property type="nucleotide sequence ID" value="XM_007907597.2"/>
</dbReference>
<accession>A0A4W3IL57</accession>
<organism evidence="3 4">
    <name type="scientific">Callorhinchus milii</name>
    <name type="common">Ghost shark</name>
    <dbReference type="NCBI Taxonomy" id="7868"/>
    <lineage>
        <taxon>Eukaryota</taxon>
        <taxon>Metazoa</taxon>
        <taxon>Chordata</taxon>
        <taxon>Craniata</taxon>
        <taxon>Vertebrata</taxon>
        <taxon>Chondrichthyes</taxon>
        <taxon>Holocephali</taxon>
        <taxon>Chimaeriformes</taxon>
        <taxon>Callorhinchidae</taxon>
        <taxon>Callorhinchus</taxon>
    </lineage>
</organism>
<feature type="chain" id="PRO_5021387781" evidence="2">
    <location>
        <begin position="26"/>
        <end position="439"/>
    </location>
</feature>
<reference evidence="4" key="2">
    <citation type="journal article" date="2007" name="PLoS Biol.">
        <title>Survey sequencing and comparative analysis of the elephant shark (Callorhinchus milii) genome.</title>
        <authorList>
            <person name="Venkatesh B."/>
            <person name="Kirkness E.F."/>
            <person name="Loh Y.H."/>
            <person name="Halpern A.L."/>
            <person name="Lee A.P."/>
            <person name="Johnson J."/>
            <person name="Dandona N."/>
            <person name="Viswanathan L.D."/>
            <person name="Tay A."/>
            <person name="Venter J.C."/>
            <person name="Strausberg R.L."/>
            <person name="Brenner S."/>
        </authorList>
    </citation>
    <scope>NUCLEOTIDE SEQUENCE [LARGE SCALE GENOMIC DNA]</scope>
</reference>
<keyword evidence="4" id="KW-1185">Reference proteome</keyword>
<dbReference type="FunFam" id="3.40.50.1820:FF:000183">
    <property type="entry name" value="Phosphatidylcholine-sterol acyltransferase"/>
    <property type="match status" value="1"/>
</dbReference>
<dbReference type="OrthoDB" id="190846at2759"/>
<name>A0A4W3IL57_CALMI</name>
<dbReference type="GeneID" id="103187891"/>
<protein>
    <submittedName>
        <fullName evidence="3">Lecithin-cholesterol acyltransferase</fullName>
    </submittedName>
</protein>
<dbReference type="InterPro" id="IPR003386">
    <property type="entry name" value="LACT/PDAT_acylTrfase"/>
</dbReference>
<dbReference type="FunCoup" id="A0A4W3IL57">
    <property type="interactions" value="46"/>
</dbReference>
<dbReference type="KEGG" id="cmk:103187891"/>
<dbReference type="GO" id="GO:0006629">
    <property type="term" value="P:lipid metabolic process"/>
    <property type="evidence" value="ECO:0007669"/>
    <property type="project" value="InterPro"/>
</dbReference>
<dbReference type="InterPro" id="IPR029058">
    <property type="entry name" value="AB_hydrolase_fold"/>
</dbReference>
<dbReference type="Ensembl" id="ENSCMIT00000027764.1">
    <property type="protein sequence ID" value="ENSCMIP00000027328.1"/>
    <property type="gene ID" value="ENSCMIG00000011903.1"/>
</dbReference>
<proteinExistence type="inferred from homology"/>
<evidence type="ECO:0000313" key="3">
    <source>
        <dbReference type="Ensembl" id="ENSCMIP00000027328.1"/>
    </source>
</evidence>
<evidence type="ECO:0000256" key="1">
    <source>
        <dbReference type="ARBA" id="ARBA00010701"/>
    </source>
</evidence>
<dbReference type="InParanoid" id="A0A4W3IL57"/>
<dbReference type="GO" id="GO:0008374">
    <property type="term" value="F:O-acyltransferase activity"/>
    <property type="evidence" value="ECO:0007669"/>
    <property type="project" value="InterPro"/>
</dbReference>
<dbReference type="Proteomes" id="UP000314986">
    <property type="component" value="Unassembled WGS sequence"/>
</dbReference>
<dbReference type="Pfam" id="PF02450">
    <property type="entry name" value="LCAT"/>
    <property type="match status" value="1"/>
</dbReference>
<dbReference type="GeneTree" id="ENSGT00940000160052"/>
<dbReference type="STRING" id="7868.ENSCMIP00000027328"/>
<dbReference type="SUPFAM" id="SSF53474">
    <property type="entry name" value="alpha/beta-Hydrolases"/>
    <property type="match status" value="1"/>
</dbReference>
<reference evidence="3" key="4">
    <citation type="submission" date="2025-08" db="UniProtKB">
        <authorList>
            <consortium name="Ensembl"/>
        </authorList>
    </citation>
    <scope>IDENTIFICATION</scope>
</reference>
<reference evidence="4" key="1">
    <citation type="journal article" date="2006" name="Science">
        <title>Ancient noncoding elements conserved in the human genome.</title>
        <authorList>
            <person name="Venkatesh B."/>
            <person name="Kirkness E.F."/>
            <person name="Loh Y.H."/>
            <person name="Halpern A.L."/>
            <person name="Lee A.P."/>
            <person name="Johnson J."/>
            <person name="Dandona N."/>
            <person name="Viswanathan L.D."/>
            <person name="Tay A."/>
            <person name="Venter J.C."/>
            <person name="Strausberg R.L."/>
            <person name="Brenner S."/>
        </authorList>
    </citation>
    <scope>NUCLEOTIDE SEQUENCE [LARGE SCALE GENOMIC DNA]</scope>
</reference>
<dbReference type="OMA" id="VVNWLCY"/>
<evidence type="ECO:0000256" key="2">
    <source>
        <dbReference type="SAM" id="SignalP"/>
    </source>
</evidence>
<dbReference type="Gene3D" id="3.40.50.1820">
    <property type="entry name" value="alpha/beta hydrolase"/>
    <property type="match status" value="2"/>
</dbReference>
<gene>
    <name evidence="3" type="primary">lcat</name>
</gene>
<reference evidence="3" key="5">
    <citation type="submission" date="2025-09" db="UniProtKB">
        <authorList>
            <consortium name="Ensembl"/>
        </authorList>
    </citation>
    <scope>IDENTIFICATION</scope>
</reference>
<dbReference type="CTD" id="3931"/>
<sequence length="439" mass="50228">MKDCLEARVALVLVLVALCVQDSDSSMFWFVNVFFPPVGPEDAKLNQSEGAPIVIVPGNIGNQLEGKLNKPSLVHWLCMKKTHDYVTLWLNLNTFMPIGIDCWIDNVRLVYNQTTRKSTNAPGVETRVPGFGKTFSVEHLDNIQLTGYLHTLVQSLVNLGYVRDETVRAAPYDWRFASIEQEEYFHKLKNLIEEMYTSYRKPVYLLGHSLGCLHLLHFLNNQPQAWKDKFIHGFISLGGLWGGAIKSLRVLASGDNYGVSLLPPMKVRIQQRTTTTNPWILPTKQAWPPEHIFISTPTYNYTYDDYRKFFSDIEYEDGWFKWQDSKELLSNLPAPGVEVYCVYGIGVPTPVTYIYDEHFPNAQPVGFLYEDGDNTVSTRSLSLCKGWKEQQKQKVHVIEYPGLQHLDIVYSNQTLTLIEDIVLGSYSESYSERQHEPSN</sequence>
<keyword evidence="2" id="KW-0732">Signal</keyword>
<dbReference type="PANTHER" id="PTHR11440">
    <property type="entry name" value="LECITHIN-CHOLESTEROL ACYLTRANSFERASE-RELATED"/>
    <property type="match status" value="1"/>
</dbReference>
<comment type="similarity">
    <text evidence="1">Belongs to the AB hydrolase superfamily. Lipase family.</text>
</comment>